<keyword evidence="2" id="KW-1185">Reference proteome</keyword>
<reference evidence="1" key="1">
    <citation type="submission" date="2020-09" db="EMBL/GenBank/DDBJ databases">
        <title>Genome-Enabled Discovery of Anthraquinone Biosynthesis in Senna tora.</title>
        <authorList>
            <person name="Kang S.-H."/>
            <person name="Pandey R.P."/>
            <person name="Lee C.-M."/>
            <person name="Sim J.-S."/>
            <person name="Jeong J.-T."/>
            <person name="Choi B.-S."/>
            <person name="Jung M."/>
            <person name="Ginzburg D."/>
            <person name="Zhao K."/>
            <person name="Won S.Y."/>
            <person name="Oh T.-J."/>
            <person name="Yu Y."/>
            <person name="Kim N.-H."/>
            <person name="Lee O.R."/>
            <person name="Lee T.-H."/>
            <person name="Bashyal P."/>
            <person name="Kim T.-S."/>
            <person name="Lee W.-H."/>
            <person name="Kawkins C."/>
            <person name="Kim C.-K."/>
            <person name="Kim J.S."/>
            <person name="Ahn B.O."/>
            <person name="Rhee S.Y."/>
            <person name="Sohng J.K."/>
        </authorList>
    </citation>
    <scope>NUCLEOTIDE SEQUENCE</scope>
    <source>
        <tissue evidence="1">Leaf</tissue>
    </source>
</reference>
<gene>
    <name evidence="1" type="ORF">G2W53_014200</name>
</gene>
<accession>A0A834WT30</accession>
<sequence>MWLLDDSCSEIVHDAWNINKVGSFKYVFLYKCKYLLACLRKWNREAFCNVQSCVSMLNHLLSDLQQKIGQWSQTYDEMETNVMENFKNVYVSNHEVEVLDICRELEQCNLPLLSDQEE</sequence>
<proteinExistence type="predicted"/>
<evidence type="ECO:0000313" key="1">
    <source>
        <dbReference type="EMBL" id="KAF7831867.1"/>
    </source>
</evidence>
<organism evidence="1 2">
    <name type="scientific">Senna tora</name>
    <dbReference type="NCBI Taxonomy" id="362788"/>
    <lineage>
        <taxon>Eukaryota</taxon>
        <taxon>Viridiplantae</taxon>
        <taxon>Streptophyta</taxon>
        <taxon>Embryophyta</taxon>
        <taxon>Tracheophyta</taxon>
        <taxon>Spermatophyta</taxon>
        <taxon>Magnoliopsida</taxon>
        <taxon>eudicotyledons</taxon>
        <taxon>Gunneridae</taxon>
        <taxon>Pentapetalae</taxon>
        <taxon>rosids</taxon>
        <taxon>fabids</taxon>
        <taxon>Fabales</taxon>
        <taxon>Fabaceae</taxon>
        <taxon>Caesalpinioideae</taxon>
        <taxon>Cassia clade</taxon>
        <taxon>Senna</taxon>
    </lineage>
</organism>
<comment type="caution">
    <text evidence="1">The sequence shown here is derived from an EMBL/GenBank/DDBJ whole genome shotgun (WGS) entry which is preliminary data.</text>
</comment>
<protein>
    <submittedName>
        <fullName evidence="1">Ribonuclease H</fullName>
    </submittedName>
</protein>
<evidence type="ECO:0000313" key="2">
    <source>
        <dbReference type="Proteomes" id="UP000634136"/>
    </source>
</evidence>
<dbReference type="EMBL" id="JAAIUW010000005">
    <property type="protein sequence ID" value="KAF7831867.1"/>
    <property type="molecule type" value="Genomic_DNA"/>
</dbReference>
<name>A0A834WT30_9FABA</name>
<dbReference type="AlphaFoldDB" id="A0A834WT30"/>
<dbReference type="Proteomes" id="UP000634136">
    <property type="component" value="Unassembled WGS sequence"/>
</dbReference>